<organism evidence="2 3">
    <name type="scientific">Blattamonas nauphoetae</name>
    <dbReference type="NCBI Taxonomy" id="2049346"/>
    <lineage>
        <taxon>Eukaryota</taxon>
        <taxon>Metamonada</taxon>
        <taxon>Preaxostyla</taxon>
        <taxon>Oxymonadida</taxon>
        <taxon>Blattamonas</taxon>
    </lineage>
</organism>
<dbReference type="Proteomes" id="UP001281761">
    <property type="component" value="Unassembled WGS sequence"/>
</dbReference>
<name>A0ABQ9XPU3_9EUKA</name>
<proteinExistence type="predicted"/>
<comment type="caution">
    <text evidence="2">The sequence shown here is derived from an EMBL/GenBank/DDBJ whole genome shotgun (WGS) entry which is preliminary data.</text>
</comment>
<protein>
    <submittedName>
        <fullName evidence="2">Uncharacterized protein</fullName>
    </submittedName>
</protein>
<gene>
    <name evidence="2" type="ORF">BLNAU_10893</name>
</gene>
<evidence type="ECO:0000313" key="2">
    <source>
        <dbReference type="EMBL" id="KAK2954076.1"/>
    </source>
</evidence>
<accession>A0ABQ9XPU3</accession>
<feature type="region of interest" description="Disordered" evidence="1">
    <location>
        <begin position="181"/>
        <end position="286"/>
    </location>
</feature>
<feature type="compositionally biased region" description="Low complexity" evidence="1">
    <location>
        <begin position="572"/>
        <end position="585"/>
    </location>
</feature>
<evidence type="ECO:0000256" key="1">
    <source>
        <dbReference type="SAM" id="MobiDB-lite"/>
    </source>
</evidence>
<feature type="region of interest" description="Disordered" evidence="1">
    <location>
        <begin position="563"/>
        <end position="586"/>
    </location>
</feature>
<sequence>MSEKDCVPFVSLSSSVNDPKVLSQKEDSQWTLNQLSVAPSTETILSLDMAHRHDGMDRPTNPNIGQFVRPQSPNKQNIEPYSVDQQYTGQNNSSSNSAQTIGDFIQPGRASYGPHLSVLNQGNTNKCLVLPNGQCMINSFTNRVFNPQPTYDSIIRFPVVGRYPSGLMTLQSQPLTIKWNETLDFSPPRPQKRGRRDNSVLETEESNSQNDFKKKSRRVAKDSPKTGNVPLAEPHVILPESDDSDVDNLPGADNMDRQDICSPSQFYRSSPTSLETPDATDSFLTPLDSTDQYLKLSPKIKKKPSSEASDRRQIALAKSTTPFSAVIHNNLETLTTQKADSWSSLPTQHSPHYDKFTITCSISGRTDQEHDGKPYRYYHVSPCRSNDPKIDVIMNYQCYVMIEAEDPYCVFLENQMETNVEYLALVVQVDKIREGDLFFWFVELGNPVQEHDQPQQQQPVIDAPETVVPLPTGQFTITCAVGDRSVQAIDDRQFQYYKVYPNRTNNPEIDVIMNFQCYVMIDAEDPYCSQLENHMNTSIPSATMSVQIDQLHQGNLFLWYIEHKNPTPEPDQPQQQQPVPDQNDPISLAAQEKQSLAEKKLVEHSLNV</sequence>
<feature type="region of interest" description="Disordered" evidence="1">
    <location>
        <begin position="52"/>
        <end position="79"/>
    </location>
</feature>
<feature type="compositionally biased region" description="Polar residues" evidence="1">
    <location>
        <begin position="60"/>
        <end position="79"/>
    </location>
</feature>
<keyword evidence="3" id="KW-1185">Reference proteome</keyword>
<evidence type="ECO:0000313" key="3">
    <source>
        <dbReference type="Proteomes" id="UP001281761"/>
    </source>
</evidence>
<reference evidence="2 3" key="1">
    <citation type="journal article" date="2022" name="bioRxiv">
        <title>Genomics of Preaxostyla Flagellates Illuminates Evolutionary Transitions and the Path Towards Mitochondrial Loss.</title>
        <authorList>
            <person name="Novak L.V.F."/>
            <person name="Treitli S.C."/>
            <person name="Pyrih J."/>
            <person name="Halakuc P."/>
            <person name="Pipaliya S.V."/>
            <person name="Vacek V."/>
            <person name="Brzon O."/>
            <person name="Soukal P."/>
            <person name="Eme L."/>
            <person name="Dacks J.B."/>
            <person name="Karnkowska A."/>
            <person name="Elias M."/>
            <person name="Hampl V."/>
        </authorList>
    </citation>
    <scope>NUCLEOTIDE SEQUENCE [LARGE SCALE GENOMIC DNA]</scope>
    <source>
        <strain evidence="2">NAU3</strain>
        <tissue evidence="2">Gut</tissue>
    </source>
</reference>
<dbReference type="EMBL" id="JARBJD010000082">
    <property type="protein sequence ID" value="KAK2954076.1"/>
    <property type="molecule type" value="Genomic_DNA"/>
</dbReference>
<feature type="compositionally biased region" description="Polar residues" evidence="1">
    <location>
        <begin position="261"/>
        <end position="275"/>
    </location>
</feature>